<gene>
    <name evidence="2" type="ORF">BDDG_09283</name>
</gene>
<feature type="transmembrane region" description="Helical" evidence="1">
    <location>
        <begin position="32"/>
        <end position="55"/>
    </location>
</feature>
<keyword evidence="1" id="KW-0812">Transmembrane</keyword>
<keyword evidence="1" id="KW-0472">Membrane</keyword>
<dbReference type="HOGENOM" id="CLU_044088_1_0_1"/>
<feature type="non-terminal residue" evidence="2">
    <location>
        <position position="1"/>
    </location>
</feature>
<name>F2TSX5_AJEDA</name>
<keyword evidence="1" id="KW-1133">Transmembrane helix</keyword>
<evidence type="ECO:0000313" key="2">
    <source>
        <dbReference type="EMBL" id="EGE86338.2"/>
    </source>
</evidence>
<sequence length="117" mass="12592">SSYVDRFTFINDSEPDVDSLIKNLKNVIMKKLLMSCVTESLTFLSALSVSFSAAFSQSSTSASVSDSPAPATPVSATPGFAASAFIISSPCFKKMLYRLNESHLSRITSLLNSIKII</sequence>
<feature type="non-terminal residue" evidence="2">
    <location>
        <position position="117"/>
    </location>
</feature>
<proteinExistence type="predicted"/>
<dbReference type="EMBL" id="GG749536">
    <property type="protein sequence ID" value="EGE86338.2"/>
    <property type="molecule type" value="Genomic_DNA"/>
</dbReference>
<reference evidence="2" key="1">
    <citation type="submission" date="2010-03" db="EMBL/GenBank/DDBJ databases">
        <title>Annotation of Blastomyces dermatitidis strain ATCC 18188.</title>
        <authorList>
            <consortium name="The Broad Institute Genome Sequencing Platform"/>
            <consortium name="Broad Institute Genome Sequencing Center for Infectious Disease."/>
            <person name="Cuomo C."/>
            <person name="Klein B."/>
            <person name="Sullivan T."/>
            <person name="Heitman J."/>
            <person name="Young S."/>
            <person name="Zeng Q."/>
            <person name="Gargeya S."/>
            <person name="Alvarado L."/>
            <person name="Berlin A.M."/>
            <person name="Chapman S.B."/>
            <person name="Chen Z."/>
            <person name="Freedman E."/>
            <person name="Gellesch M."/>
            <person name="Goldberg J."/>
            <person name="Griggs A."/>
            <person name="Gujja S."/>
            <person name="Heilman E."/>
            <person name="Heiman D."/>
            <person name="Howarth C."/>
            <person name="Mehta T."/>
            <person name="Neiman D."/>
            <person name="Pearson M."/>
            <person name="Roberts A."/>
            <person name="Saif S."/>
            <person name="Shea T."/>
            <person name="Shenoy N."/>
            <person name="Sisk P."/>
            <person name="Stolte C."/>
            <person name="Sykes S."/>
            <person name="White J."/>
            <person name="Yandava C."/>
            <person name="Haas B."/>
            <person name="Nusbaum C."/>
            <person name="Birren B."/>
        </authorList>
    </citation>
    <scope>NUCLEOTIDE SEQUENCE [LARGE SCALE GENOMIC DNA]</scope>
    <source>
        <strain evidence="2">ATCC 18188</strain>
    </source>
</reference>
<dbReference type="Proteomes" id="UP000007802">
    <property type="component" value="Unassembled WGS sequence"/>
</dbReference>
<accession>F2TSX5</accession>
<organism evidence="2">
    <name type="scientific">Ajellomyces dermatitidis (strain ATCC 18188 / CBS 674.68)</name>
    <name type="common">Blastomyces dermatitidis</name>
    <dbReference type="NCBI Taxonomy" id="653446"/>
    <lineage>
        <taxon>Eukaryota</taxon>
        <taxon>Fungi</taxon>
        <taxon>Dikarya</taxon>
        <taxon>Ascomycota</taxon>
        <taxon>Pezizomycotina</taxon>
        <taxon>Eurotiomycetes</taxon>
        <taxon>Eurotiomycetidae</taxon>
        <taxon>Onygenales</taxon>
        <taxon>Ajellomycetaceae</taxon>
        <taxon>Blastomyces</taxon>
    </lineage>
</organism>
<dbReference type="AlphaFoldDB" id="F2TSX5"/>
<feature type="transmembrane region" description="Helical" evidence="1">
    <location>
        <begin position="75"/>
        <end position="92"/>
    </location>
</feature>
<evidence type="ECO:0000256" key="1">
    <source>
        <dbReference type="SAM" id="Phobius"/>
    </source>
</evidence>
<protein>
    <submittedName>
        <fullName evidence="2">Uncharacterized protein</fullName>
    </submittedName>
</protein>